<dbReference type="SMART" id="SM00343">
    <property type="entry name" value="ZnF_C2HC"/>
    <property type="match status" value="1"/>
</dbReference>
<feature type="domain" description="CCHC-type" evidence="3">
    <location>
        <begin position="268"/>
        <end position="283"/>
    </location>
</feature>
<keyword evidence="1" id="KW-0862">Zinc</keyword>
<dbReference type="InterPro" id="IPR001878">
    <property type="entry name" value="Znf_CCHC"/>
</dbReference>
<dbReference type="InterPro" id="IPR036875">
    <property type="entry name" value="Znf_CCHC_sf"/>
</dbReference>
<keyword evidence="1" id="KW-0479">Metal-binding</keyword>
<proteinExistence type="predicted"/>
<sequence>MASNSVFSELLKSCKLDGSNFTVWKRKIMFLLSAENIDYIIDESEPEEPGKDATIEEKEEYEENYATWTKNNKRARIFILGSMTDSLAAEYEGEQSARKIMRTLEKDFGEVSLVKVLSLVNRFLSTKMNHGDSVNQHLNKLCVLAEELKIAGYPFSEEVQVMVVLNSLPSTWENFKTNFCHFDRVLNMRNLRNHLLMEEDIKLSEGKGKNSNHTELHLGEEKKNYNKRSWQKRKPNDDLRETLNRKRGRDDRGNNSAQRDDWYKKFPCHNCGELGHFRADCKKKRKYSDQKKQNNKSDEHKGKSPPNGSPQDLWPHAVGQIVAQNNLV</sequence>
<reference evidence="5" key="2">
    <citation type="submission" date="2013-12" db="EMBL/GenBank/DDBJ databases">
        <authorList>
            <person name="Yu Y."/>
            <person name="Lee S."/>
            <person name="de Baynast K."/>
            <person name="Wissotski M."/>
            <person name="Liu L."/>
            <person name="Talag J."/>
            <person name="Goicoechea J."/>
            <person name="Angelova A."/>
            <person name="Jetty R."/>
            <person name="Kudrna D."/>
            <person name="Golser W."/>
            <person name="Rivera L."/>
            <person name="Zhang J."/>
            <person name="Wing R."/>
        </authorList>
    </citation>
    <scope>NUCLEOTIDE SEQUENCE</scope>
</reference>
<keyword evidence="1" id="KW-0863">Zinc-finger</keyword>
<dbReference type="Pfam" id="PF00098">
    <property type="entry name" value="zf-CCHC"/>
    <property type="match status" value="1"/>
</dbReference>
<evidence type="ECO:0000313" key="5">
    <source>
        <dbReference type="Proteomes" id="UP000032180"/>
    </source>
</evidence>
<dbReference type="HOGENOM" id="CLU_087760_1_0_1"/>
<dbReference type="Proteomes" id="UP000032180">
    <property type="component" value="Chromosome 1"/>
</dbReference>
<dbReference type="PANTHER" id="PTHR47481:SF10">
    <property type="entry name" value="COPIA-LIKE POLYPROTEIN_RETROTRANSPOSON"/>
    <property type="match status" value="1"/>
</dbReference>
<evidence type="ECO:0000256" key="1">
    <source>
        <dbReference type="PROSITE-ProRule" id="PRU00047"/>
    </source>
</evidence>
<protein>
    <recommendedName>
        <fullName evidence="3">CCHC-type domain-containing protein</fullName>
    </recommendedName>
</protein>
<feature type="region of interest" description="Disordered" evidence="2">
    <location>
        <begin position="282"/>
        <end position="315"/>
    </location>
</feature>
<evidence type="ECO:0000259" key="3">
    <source>
        <dbReference type="PROSITE" id="PS50158"/>
    </source>
</evidence>
<evidence type="ECO:0000256" key="2">
    <source>
        <dbReference type="SAM" id="MobiDB-lite"/>
    </source>
</evidence>
<dbReference type="PROSITE" id="PS50158">
    <property type="entry name" value="ZF_CCHC"/>
    <property type="match status" value="1"/>
</dbReference>
<evidence type="ECO:0000313" key="4">
    <source>
        <dbReference type="EnsemblPlants" id="LPERR01G18030.1"/>
    </source>
</evidence>
<feature type="compositionally biased region" description="Basic and acidic residues" evidence="2">
    <location>
        <begin position="287"/>
        <end position="302"/>
    </location>
</feature>
<dbReference type="SUPFAM" id="SSF57756">
    <property type="entry name" value="Retrovirus zinc finger-like domains"/>
    <property type="match status" value="1"/>
</dbReference>
<dbReference type="eggNOG" id="KOG0017">
    <property type="taxonomic scope" value="Eukaryota"/>
</dbReference>
<reference evidence="4 5" key="1">
    <citation type="submission" date="2012-08" db="EMBL/GenBank/DDBJ databases">
        <title>Oryza genome evolution.</title>
        <authorList>
            <person name="Wing R.A."/>
        </authorList>
    </citation>
    <scope>NUCLEOTIDE SEQUENCE</scope>
</reference>
<feature type="compositionally biased region" description="Basic and acidic residues" evidence="2">
    <location>
        <begin position="234"/>
        <end position="259"/>
    </location>
</feature>
<feature type="region of interest" description="Disordered" evidence="2">
    <location>
        <begin position="205"/>
        <end position="259"/>
    </location>
</feature>
<dbReference type="AlphaFoldDB" id="A0A0D9V2E6"/>
<dbReference type="PANTHER" id="PTHR47481">
    <property type="match status" value="1"/>
</dbReference>
<name>A0A0D9V2E6_9ORYZ</name>
<dbReference type="EnsemblPlants" id="LPERR01G18030.1">
    <property type="protein sequence ID" value="LPERR01G18030.1"/>
    <property type="gene ID" value="LPERR01G18030"/>
</dbReference>
<dbReference type="STRING" id="77586.A0A0D9V2E6"/>
<dbReference type="GO" id="GO:0008270">
    <property type="term" value="F:zinc ion binding"/>
    <property type="evidence" value="ECO:0007669"/>
    <property type="project" value="UniProtKB-KW"/>
</dbReference>
<reference evidence="4" key="3">
    <citation type="submission" date="2015-04" db="UniProtKB">
        <authorList>
            <consortium name="EnsemblPlants"/>
        </authorList>
    </citation>
    <scope>IDENTIFICATION</scope>
</reference>
<organism evidence="4 5">
    <name type="scientific">Leersia perrieri</name>
    <dbReference type="NCBI Taxonomy" id="77586"/>
    <lineage>
        <taxon>Eukaryota</taxon>
        <taxon>Viridiplantae</taxon>
        <taxon>Streptophyta</taxon>
        <taxon>Embryophyta</taxon>
        <taxon>Tracheophyta</taxon>
        <taxon>Spermatophyta</taxon>
        <taxon>Magnoliopsida</taxon>
        <taxon>Liliopsida</taxon>
        <taxon>Poales</taxon>
        <taxon>Poaceae</taxon>
        <taxon>BOP clade</taxon>
        <taxon>Oryzoideae</taxon>
        <taxon>Oryzeae</taxon>
        <taxon>Oryzinae</taxon>
        <taxon>Leersia</taxon>
    </lineage>
</organism>
<dbReference type="Pfam" id="PF14223">
    <property type="entry name" value="Retrotran_gag_2"/>
    <property type="match status" value="1"/>
</dbReference>
<keyword evidence="5" id="KW-1185">Reference proteome</keyword>
<accession>A0A0D9V2E6</accession>
<dbReference type="Gramene" id="LPERR01G18030.1">
    <property type="protein sequence ID" value="LPERR01G18030.1"/>
    <property type="gene ID" value="LPERR01G18030"/>
</dbReference>
<dbReference type="GO" id="GO:0003676">
    <property type="term" value="F:nucleic acid binding"/>
    <property type="evidence" value="ECO:0007669"/>
    <property type="project" value="InterPro"/>
</dbReference>
<feature type="compositionally biased region" description="Basic and acidic residues" evidence="2">
    <location>
        <begin position="205"/>
        <end position="224"/>
    </location>
</feature>